<protein>
    <submittedName>
        <fullName evidence="2">Transglutaminase family protein</fullName>
    </submittedName>
</protein>
<accession>A0A935K533</accession>
<dbReference type="InterPro" id="IPR038765">
    <property type="entry name" value="Papain-like_cys_pep_sf"/>
</dbReference>
<dbReference type="SUPFAM" id="SSF54001">
    <property type="entry name" value="Cysteine proteinases"/>
    <property type="match status" value="1"/>
</dbReference>
<dbReference type="Proteomes" id="UP000739411">
    <property type="component" value="Unassembled WGS sequence"/>
</dbReference>
<comment type="caution">
    <text evidence="2">The sequence shown here is derived from an EMBL/GenBank/DDBJ whole genome shotgun (WGS) entry which is preliminary data.</text>
</comment>
<dbReference type="EMBL" id="JADJMS010000046">
    <property type="protein sequence ID" value="MBK7416789.1"/>
    <property type="molecule type" value="Genomic_DNA"/>
</dbReference>
<evidence type="ECO:0000313" key="3">
    <source>
        <dbReference type="Proteomes" id="UP000739411"/>
    </source>
</evidence>
<dbReference type="PANTHER" id="PTHR33490:SF1">
    <property type="entry name" value="SLL1233 PROTEIN"/>
    <property type="match status" value="1"/>
</dbReference>
<proteinExistence type="predicted"/>
<reference evidence="2 3" key="1">
    <citation type="submission" date="2020-10" db="EMBL/GenBank/DDBJ databases">
        <title>Connecting structure to function with the recovery of over 1000 high-quality activated sludge metagenome-assembled genomes encoding full-length rRNA genes using long-read sequencing.</title>
        <authorList>
            <person name="Singleton C.M."/>
            <person name="Petriglieri F."/>
            <person name="Kristensen J.M."/>
            <person name="Kirkegaard R.H."/>
            <person name="Michaelsen T.Y."/>
            <person name="Andersen M.H."/>
            <person name="Karst S.M."/>
            <person name="Dueholm M.S."/>
            <person name="Nielsen P.H."/>
            <person name="Albertsen M."/>
        </authorList>
    </citation>
    <scope>NUCLEOTIDE SEQUENCE [LARGE SCALE GENOMIC DNA]</scope>
    <source>
        <strain evidence="2">EsbW_18-Q3-R4-48_BATAC.463</strain>
    </source>
</reference>
<dbReference type="AlphaFoldDB" id="A0A935K533"/>
<dbReference type="SMART" id="SM00460">
    <property type="entry name" value="TGc"/>
    <property type="match status" value="1"/>
</dbReference>
<dbReference type="InterPro" id="IPR013589">
    <property type="entry name" value="Bac_transglu_N"/>
</dbReference>
<dbReference type="Gene3D" id="3.10.620.30">
    <property type="match status" value="1"/>
</dbReference>
<evidence type="ECO:0000313" key="2">
    <source>
        <dbReference type="EMBL" id="MBK7416789.1"/>
    </source>
</evidence>
<feature type="domain" description="Transglutaminase-like" evidence="1">
    <location>
        <begin position="173"/>
        <end position="238"/>
    </location>
</feature>
<dbReference type="InterPro" id="IPR002931">
    <property type="entry name" value="Transglutaminase-like"/>
</dbReference>
<gene>
    <name evidence="2" type="ORF">IPJ38_18465</name>
</gene>
<organism evidence="2 3">
    <name type="scientific">Candidatus Dechloromonas phosphorivorans</name>
    <dbReference type="NCBI Taxonomy" id="2899244"/>
    <lineage>
        <taxon>Bacteria</taxon>
        <taxon>Pseudomonadati</taxon>
        <taxon>Pseudomonadota</taxon>
        <taxon>Betaproteobacteria</taxon>
        <taxon>Rhodocyclales</taxon>
        <taxon>Azonexaceae</taxon>
        <taxon>Dechloromonas</taxon>
    </lineage>
</organism>
<evidence type="ECO:0000259" key="1">
    <source>
        <dbReference type="SMART" id="SM00460"/>
    </source>
</evidence>
<dbReference type="Pfam" id="PF08379">
    <property type="entry name" value="Bact_transglu_N"/>
    <property type="match status" value="1"/>
</dbReference>
<dbReference type="PANTHER" id="PTHR33490">
    <property type="entry name" value="BLR5614 PROTEIN-RELATED"/>
    <property type="match status" value="1"/>
</dbReference>
<sequence>MQRLNISHVTEYRFAAPVSLQPHRLLLHPRESHHIRIESSVIDIFPAYVMQWKRDVLDNSVAVVRFSEMTERLLITSNVVIQHYDDNPFDFLIDDYAVNHPFAYASEEQADLTPFRQPVYPADQSLVQGWLDRLGLVRPIQTFTLLDQMNRAICSQFRYQMREEPGVQTPAFTLASKSGSCRDFAALFIEACRHLGLASRFVSGYLNTPLNDGCNGSTHAWAEVYLPGAGWKGFDPTSGEVTGNRHIATAVARHPEAVPPVAGSYLGPPNLSPILNVAVRVSALLG</sequence>
<name>A0A935K533_9RHOO</name>
<dbReference type="Pfam" id="PF01841">
    <property type="entry name" value="Transglut_core"/>
    <property type="match status" value="1"/>
</dbReference>